<name>A0A026X359_OOCBI</name>
<dbReference type="EMBL" id="KK107019">
    <property type="protein sequence ID" value="EZA62687.1"/>
    <property type="molecule type" value="Genomic_DNA"/>
</dbReference>
<feature type="non-terminal residue" evidence="2">
    <location>
        <position position="1"/>
    </location>
</feature>
<dbReference type="AlphaFoldDB" id="A0A026X359"/>
<organism evidence="2 3">
    <name type="scientific">Ooceraea biroi</name>
    <name type="common">Clonal raider ant</name>
    <name type="synonym">Cerapachys biroi</name>
    <dbReference type="NCBI Taxonomy" id="2015173"/>
    <lineage>
        <taxon>Eukaryota</taxon>
        <taxon>Metazoa</taxon>
        <taxon>Ecdysozoa</taxon>
        <taxon>Arthropoda</taxon>
        <taxon>Hexapoda</taxon>
        <taxon>Insecta</taxon>
        <taxon>Pterygota</taxon>
        <taxon>Neoptera</taxon>
        <taxon>Endopterygota</taxon>
        <taxon>Hymenoptera</taxon>
        <taxon>Apocrita</taxon>
        <taxon>Aculeata</taxon>
        <taxon>Formicoidea</taxon>
        <taxon>Formicidae</taxon>
        <taxon>Dorylinae</taxon>
        <taxon>Ooceraea</taxon>
    </lineage>
</organism>
<evidence type="ECO:0000313" key="2">
    <source>
        <dbReference type="EMBL" id="EZA62687.1"/>
    </source>
</evidence>
<keyword evidence="3" id="KW-1185">Reference proteome</keyword>
<dbReference type="Proteomes" id="UP000053097">
    <property type="component" value="Unassembled WGS sequence"/>
</dbReference>
<gene>
    <name evidence="2" type="ORF">X777_07502</name>
</gene>
<feature type="region of interest" description="Disordered" evidence="1">
    <location>
        <begin position="15"/>
        <end position="37"/>
    </location>
</feature>
<sequence length="71" mass="7962">VHRRPVGRAVVRAAQDPPAETDGFVRAGEQRGQQDVPWQPLRAQDPTEAAEQQLAHARLKRHTRLNGRGIH</sequence>
<evidence type="ECO:0000313" key="3">
    <source>
        <dbReference type="Proteomes" id="UP000053097"/>
    </source>
</evidence>
<proteinExistence type="predicted"/>
<evidence type="ECO:0000256" key="1">
    <source>
        <dbReference type="SAM" id="MobiDB-lite"/>
    </source>
</evidence>
<reference evidence="2 3" key="1">
    <citation type="journal article" date="2014" name="Curr. Biol.">
        <title>The genome of the clonal raider ant Cerapachys biroi.</title>
        <authorList>
            <person name="Oxley P.R."/>
            <person name="Ji L."/>
            <person name="Fetter-Pruneda I."/>
            <person name="McKenzie S.K."/>
            <person name="Li C."/>
            <person name="Hu H."/>
            <person name="Zhang G."/>
            <person name="Kronauer D.J."/>
        </authorList>
    </citation>
    <scope>NUCLEOTIDE SEQUENCE [LARGE SCALE GENOMIC DNA]</scope>
</reference>
<protein>
    <submittedName>
        <fullName evidence="2">Uncharacterized protein</fullName>
    </submittedName>
</protein>
<accession>A0A026X359</accession>